<name>A0A6J8DTJ0_MYTCO</name>
<evidence type="ECO:0000256" key="4">
    <source>
        <dbReference type="SAM" id="Phobius"/>
    </source>
</evidence>
<dbReference type="InterPro" id="IPR043159">
    <property type="entry name" value="Lectin_gal-bd_sf"/>
</dbReference>
<dbReference type="OrthoDB" id="6087622at2759"/>
<feature type="transmembrane region" description="Helical" evidence="4">
    <location>
        <begin position="352"/>
        <end position="375"/>
    </location>
</feature>
<feature type="compositionally biased region" description="Polar residues" evidence="3">
    <location>
        <begin position="417"/>
        <end position="427"/>
    </location>
</feature>
<proteinExistence type="predicted"/>
<organism evidence="7 8">
    <name type="scientific">Mytilus coruscus</name>
    <name type="common">Sea mussel</name>
    <dbReference type="NCBI Taxonomy" id="42192"/>
    <lineage>
        <taxon>Eukaryota</taxon>
        <taxon>Metazoa</taxon>
        <taxon>Spiralia</taxon>
        <taxon>Lophotrochozoa</taxon>
        <taxon>Mollusca</taxon>
        <taxon>Bivalvia</taxon>
        <taxon>Autobranchia</taxon>
        <taxon>Pteriomorphia</taxon>
        <taxon>Mytilida</taxon>
        <taxon>Mytiloidea</taxon>
        <taxon>Mytilidae</taxon>
        <taxon>Mytilinae</taxon>
        <taxon>Mytilus</taxon>
    </lineage>
</organism>
<feature type="compositionally biased region" description="Acidic residues" evidence="3">
    <location>
        <begin position="505"/>
        <end position="515"/>
    </location>
</feature>
<evidence type="ECO:0000256" key="5">
    <source>
        <dbReference type="SAM" id="SignalP"/>
    </source>
</evidence>
<keyword evidence="4" id="KW-0472">Membrane</keyword>
<evidence type="ECO:0000313" key="7">
    <source>
        <dbReference type="EMBL" id="CAC5410564.1"/>
    </source>
</evidence>
<feature type="domain" description="SRCR" evidence="6">
    <location>
        <begin position="223"/>
        <end position="322"/>
    </location>
</feature>
<feature type="region of interest" description="Disordered" evidence="3">
    <location>
        <begin position="478"/>
        <end position="515"/>
    </location>
</feature>
<accession>A0A6J8DTJ0</accession>
<keyword evidence="5" id="KW-0732">Signal</keyword>
<dbReference type="SMART" id="SM00202">
    <property type="entry name" value="SR"/>
    <property type="match status" value="1"/>
</dbReference>
<feature type="signal peptide" evidence="5">
    <location>
        <begin position="1"/>
        <end position="18"/>
    </location>
</feature>
<keyword evidence="4" id="KW-1133">Transmembrane helix</keyword>
<reference evidence="7 8" key="1">
    <citation type="submission" date="2020-06" db="EMBL/GenBank/DDBJ databases">
        <authorList>
            <person name="Li R."/>
            <person name="Bekaert M."/>
        </authorList>
    </citation>
    <scope>NUCLEOTIDE SEQUENCE [LARGE SCALE GENOMIC DNA]</scope>
    <source>
        <strain evidence="8">wild</strain>
    </source>
</reference>
<evidence type="ECO:0000256" key="1">
    <source>
        <dbReference type="ARBA" id="ARBA00023157"/>
    </source>
</evidence>
<sequence length="515" mass="58614">MAKIRILIVLEFLFLAKAIESSNVKLCENSAPLRHQNLTCPENKTISWKWIRYGEFPCRDTDNNRICQSNIETYFNDHCLGKNNCTLPIDILYNKSCQRPQRRLKVQYVCSRNWWHFRYPKILSPAPVDTCSKTLANVYCPFNYHIHITYVVSYSDKNGCENMNIGCARNKLIELCNEKGFCWPETNTYSCLLHKRFASIDYVCKGPTDLPVTDIISSSSSDEKLPELSIGDDHRVELYQHSHNQTQYLCSSEWDDFDAGVLCKSFNRTWIGNATLVDKLPDILIAPISVHCGGLETDLFSCNFTVDEKGCNTTKVAGAICCEGTVTREKCVTKPSSNKLSREKLGPSTSSLGVAVGVPVGIIGMVCIIVAVVFIRRRCIRKNSDKKFSNFMSNATDDNYLGQQDIALPQYPTNNKVLYSQVPNSNKDTTKNKDGQDYSHPSKDTESPYALSEEGVYDKTNERRHVVKDTDVYSRTVDTVYDSSEQHMRQDRKEETYDHVFGQTTEDDYDQTTRT</sequence>
<dbReference type="AlphaFoldDB" id="A0A6J8DTJ0"/>
<dbReference type="InterPro" id="IPR036772">
    <property type="entry name" value="SRCR-like_dom_sf"/>
</dbReference>
<gene>
    <name evidence="7" type="ORF">MCOR_43742</name>
</gene>
<feature type="disulfide bond" evidence="2">
    <location>
        <begin position="292"/>
        <end position="302"/>
    </location>
</feature>
<feature type="chain" id="PRO_5026777540" description="SRCR domain-containing protein" evidence="5">
    <location>
        <begin position="19"/>
        <end position="515"/>
    </location>
</feature>
<dbReference type="Proteomes" id="UP000507470">
    <property type="component" value="Unassembled WGS sequence"/>
</dbReference>
<dbReference type="EMBL" id="CACVKT020007774">
    <property type="protein sequence ID" value="CAC5410564.1"/>
    <property type="molecule type" value="Genomic_DNA"/>
</dbReference>
<dbReference type="InterPro" id="IPR001190">
    <property type="entry name" value="SRCR"/>
</dbReference>
<feature type="compositionally biased region" description="Basic and acidic residues" evidence="3">
    <location>
        <begin position="484"/>
        <end position="498"/>
    </location>
</feature>
<feature type="compositionally biased region" description="Basic and acidic residues" evidence="3">
    <location>
        <begin position="428"/>
        <end position="446"/>
    </location>
</feature>
<keyword evidence="8" id="KW-1185">Reference proteome</keyword>
<evidence type="ECO:0000256" key="2">
    <source>
        <dbReference type="PROSITE-ProRule" id="PRU00196"/>
    </source>
</evidence>
<evidence type="ECO:0000259" key="6">
    <source>
        <dbReference type="PROSITE" id="PS50287"/>
    </source>
</evidence>
<keyword evidence="4" id="KW-0812">Transmembrane</keyword>
<feature type="region of interest" description="Disordered" evidence="3">
    <location>
        <begin position="417"/>
        <end position="455"/>
    </location>
</feature>
<dbReference type="SUPFAM" id="SSF56487">
    <property type="entry name" value="SRCR-like"/>
    <property type="match status" value="1"/>
</dbReference>
<protein>
    <recommendedName>
        <fullName evidence="6">SRCR domain-containing protein</fullName>
    </recommendedName>
</protein>
<dbReference type="GO" id="GO:0016020">
    <property type="term" value="C:membrane"/>
    <property type="evidence" value="ECO:0007669"/>
    <property type="project" value="InterPro"/>
</dbReference>
<dbReference type="Gene3D" id="3.10.250.10">
    <property type="entry name" value="SRCR-like domain"/>
    <property type="match status" value="1"/>
</dbReference>
<dbReference type="PROSITE" id="PS50287">
    <property type="entry name" value="SRCR_2"/>
    <property type="match status" value="1"/>
</dbReference>
<evidence type="ECO:0000313" key="8">
    <source>
        <dbReference type="Proteomes" id="UP000507470"/>
    </source>
</evidence>
<dbReference type="Gene3D" id="2.60.120.740">
    <property type="match status" value="1"/>
</dbReference>
<evidence type="ECO:0000256" key="3">
    <source>
        <dbReference type="SAM" id="MobiDB-lite"/>
    </source>
</evidence>
<comment type="caution">
    <text evidence="2">Lacks conserved residue(s) required for the propagation of feature annotation.</text>
</comment>
<keyword evidence="1 2" id="KW-1015">Disulfide bond</keyword>